<evidence type="ECO:0000313" key="2">
    <source>
        <dbReference type="EMBL" id="MDP4482824.1"/>
    </source>
</evidence>
<evidence type="ECO:0000256" key="1">
    <source>
        <dbReference type="PROSITE-ProRule" id="PRU00339"/>
    </source>
</evidence>
<accession>A0ABT9GAC2</accession>
<feature type="repeat" description="TPR" evidence="1">
    <location>
        <begin position="381"/>
        <end position="414"/>
    </location>
</feature>
<dbReference type="PROSITE" id="PS50005">
    <property type="entry name" value="TPR"/>
    <property type="match status" value="1"/>
</dbReference>
<comment type="caution">
    <text evidence="2">The sequence shown here is derived from an EMBL/GenBank/DDBJ whole genome shotgun (WGS) entry which is preliminary data.</text>
</comment>
<keyword evidence="1" id="KW-0802">TPR repeat</keyword>
<gene>
    <name evidence="2" type="ORF">QDH73_02030</name>
</gene>
<name>A0ABT9GAC2_9GAMM</name>
<dbReference type="SMART" id="SM00028">
    <property type="entry name" value="TPR"/>
    <property type="match status" value="2"/>
</dbReference>
<reference evidence="2 3" key="1">
    <citation type="submission" date="2023-04" db="EMBL/GenBank/DDBJ databases">
        <title>Novel Pseudoalteromonas species isolated from Pacific coral.</title>
        <authorList>
            <person name="Videau P."/>
            <person name="Shlafstein M.D."/>
            <person name="Oline D.K."/>
            <person name="Strangman W.K."/>
            <person name="Hahnke R.L."/>
            <person name="Saw J.H."/>
            <person name="Ushijima B."/>
        </authorList>
    </citation>
    <scope>NUCLEOTIDE SEQUENCE [LARGE SCALE GENOMIC DNA]</scope>
    <source>
        <strain evidence="2 3">LMG 14908</strain>
    </source>
</reference>
<organism evidence="2 3">
    <name type="scientific">Pseudoalteromonas distincta</name>
    <dbReference type="NCBI Taxonomy" id="77608"/>
    <lineage>
        <taxon>Bacteria</taxon>
        <taxon>Pseudomonadati</taxon>
        <taxon>Pseudomonadota</taxon>
        <taxon>Gammaproteobacteria</taxon>
        <taxon>Alteromonadales</taxon>
        <taxon>Pseudoalteromonadaceae</taxon>
        <taxon>Pseudoalteromonas</taxon>
    </lineage>
</organism>
<sequence length="546" mass="61899">MQSQPVIVCTGFHRSATSTLANYLANAGLDLGEDLVAPHISNVKGHYEDLKAVKLHDEQLKAVGSNWQFHDEVVLDPGPDFLYEYINARSAKSYSWSVKDPRVCLFLEQWEQALGSLGSYVFIVRHWSGCIESLLNRHSRELAYGLMDVTGENLHLKIWAQPDIAAKAWLAYNKRMLKFAKAHPDKVILCTQRALFEGAPIINSINTRFGFELDTNIEPPFDSSLFNDSASTNVKDSLSLALQRQLDSVWEELLNIANFSSANELPAYSFSAEQDEKYYLEYKDKVTKLSVTASVFNKSLLKKEVDISLLSTLDENICIDYLVDLRSQSIDEQSLNKVKVHFNEAVGKVQLELARLLQVNKRFIDAIHVYHKCIALGTNYPYVNMLLGECYQAIEEYELALYYFDKAIAANLKNPTFYVKKAGCLIKLSKPELAENEFLIGIKLLGYLAPLALNYSEFLVQQDKIELALEVLAQSEKTHPAVLSKIAHLKLARDYKSGVSTYYELMAQQVKGKNKFSWLNKITSNISCANAERDFVVRCFKHWAKL</sequence>
<evidence type="ECO:0000313" key="3">
    <source>
        <dbReference type="Proteomes" id="UP001242314"/>
    </source>
</evidence>
<dbReference type="Proteomes" id="UP001242314">
    <property type="component" value="Unassembled WGS sequence"/>
</dbReference>
<protein>
    <submittedName>
        <fullName evidence="2">Sulfotransferase family protein</fullName>
    </submittedName>
</protein>
<dbReference type="EMBL" id="JASGWX010000001">
    <property type="protein sequence ID" value="MDP4482824.1"/>
    <property type="molecule type" value="Genomic_DNA"/>
</dbReference>
<dbReference type="InterPro" id="IPR019734">
    <property type="entry name" value="TPR_rpt"/>
</dbReference>
<dbReference type="InterPro" id="IPR027417">
    <property type="entry name" value="P-loop_NTPase"/>
</dbReference>
<dbReference type="Gene3D" id="3.40.50.300">
    <property type="entry name" value="P-loop containing nucleotide triphosphate hydrolases"/>
    <property type="match status" value="1"/>
</dbReference>
<dbReference type="RefSeq" id="WP_039485598.1">
    <property type="nucleotide sequence ID" value="NZ_JASGWX010000001.1"/>
</dbReference>
<dbReference type="InterPro" id="IPR011990">
    <property type="entry name" value="TPR-like_helical_dom_sf"/>
</dbReference>
<dbReference type="SUPFAM" id="SSF48452">
    <property type="entry name" value="TPR-like"/>
    <property type="match status" value="1"/>
</dbReference>
<dbReference type="SUPFAM" id="SSF52540">
    <property type="entry name" value="P-loop containing nucleoside triphosphate hydrolases"/>
    <property type="match status" value="1"/>
</dbReference>
<dbReference type="Gene3D" id="1.25.40.10">
    <property type="entry name" value="Tetratricopeptide repeat domain"/>
    <property type="match status" value="1"/>
</dbReference>
<proteinExistence type="predicted"/>
<keyword evidence="3" id="KW-1185">Reference proteome</keyword>